<dbReference type="Proteomes" id="UP000887013">
    <property type="component" value="Unassembled WGS sequence"/>
</dbReference>
<dbReference type="AlphaFoldDB" id="A0A8X6Q4S4"/>
<protein>
    <submittedName>
        <fullName evidence="1">Uncharacterized protein</fullName>
    </submittedName>
</protein>
<evidence type="ECO:0000313" key="1">
    <source>
        <dbReference type="EMBL" id="GFT96195.1"/>
    </source>
</evidence>
<name>A0A8X6Q4S4_NEPPI</name>
<sequence length="255" mass="25923">MGQLPFFLQRFRPKGLLGSASSYPSLFNPLPSASLVSPSYSSVGSLFGSSSQNFRPSSFGSLGLGSSPLSSTSFGPLNLGSSSLPSASFGSLSLGSSPLSSTSFGSSSFGSPNFAPSFAATNFATAFAPSSGSSSFSSTGLGNSLFSSSSSFGSPSLGYSPFSSASFNSPTIGSPSLPPPKFQAANFAPSSFSDFSTSGSFDGLGELDPIDLIEDYPGFSNAGFAKDLNFAGSQAIKYQSPPLGNEYSFVKRSTD</sequence>
<reference evidence="1" key="1">
    <citation type="submission" date="2020-08" db="EMBL/GenBank/DDBJ databases">
        <title>Multicomponent nature underlies the extraordinary mechanical properties of spider dragline silk.</title>
        <authorList>
            <person name="Kono N."/>
            <person name="Nakamura H."/>
            <person name="Mori M."/>
            <person name="Yoshida Y."/>
            <person name="Ohtoshi R."/>
            <person name="Malay A.D."/>
            <person name="Moran D.A.P."/>
            <person name="Tomita M."/>
            <person name="Numata K."/>
            <person name="Arakawa K."/>
        </authorList>
    </citation>
    <scope>NUCLEOTIDE SEQUENCE</scope>
</reference>
<keyword evidence="2" id="KW-1185">Reference proteome</keyword>
<accession>A0A8X6Q4S4</accession>
<proteinExistence type="predicted"/>
<gene>
    <name evidence="1" type="ORF">NPIL_276221</name>
</gene>
<dbReference type="OrthoDB" id="6437351at2759"/>
<comment type="caution">
    <text evidence="1">The sequence shown here is derived from an EMBL/GenBank/DDBJ whole genome shotgun (WGS) entry which is preliminary data.</text>
</comment>
<evidence type="ECO:0000313" key="2">
    <source>
        <dbReference type="Proteomes" id="UP000887013"/>
    </source>
</evidence>
<organism evidence="1 2">
    <name type="scientific">Nephila pilipes</name>
    <name type="common">Giant wood spider</name>
    <name type="synonym">Nephila maculata</name>
    <dbReference type="NCBI Taxonomy" id="299642"/>
    <lineage>
        <taxon>Eukaryota</taxon>
        <taxon>Metazoa</taxon>
        <taxon>Ecdysozoa</taxon>
        <taxon>Arthropoda</taxon>
        <taxon>Chelicerata</taxon>
        <taxon>Arachnida</taxon>
        <taxon>Araneae</taxon>
        <taxon>Araneomorphae</taxon>
        <taxon>Entelegynae</taxon>
        <taxon>Araneoidea</taxon>
        <taxon>Nephilidae</taxon>
        <taxon>Nephila</taxon>
    </lineage>
</organism>
<dbReference type="EMBL" id="BMAW01026231">
    <property type="protein sequence ID" value="GFT96195.1"/>
    <property type="molecule type" value="Genomic_DNA"/>
</dbReference>